<evidence type="ECO:0000313" key="1">
    <source>
        <dbReference type="EMBL" id="MCZ4283094.1"/>
    </source>
</evidence>
<gene>
    <name evidence="1" type="ORF">O4H49_20080</name>
</gene>
<name>A0ABT4LPT6_9PROT</name>
<keyword evidence="2" id="KW-1185">Reference proteome</keyword>
<dbReference type="RefSeq" id="WP_269425216.1">
    <property type="nucleotide sequence ID" value="NZ_JAPWGY010000017.1"/>
</dbReference>
<sequence length="82" mass="9479">MSNRMANLNFRVPQSLLERVEDTEAMLLKQHSLEISRSELYRAAINTFLHACEEIGGRKRIYDLSDIQLAIIEAIKSQETEE</sequence>
<comment type="caution">
    <text evidence="1">The sequence shown here is derived from an EMBL/GenBank/DDBJ whole genome shotgun (WGS) entry which is preliminary data.</text>
</comment>
<protein>
    <recommendedName>
        <fullName evidence="3">Ribbon-helix-helix protein CopG domain-containing protein</fullName>
    </recommendedName>
</protein>
<reference evidence="1" key="1">
    <citation type="submission" date="2022-12" db="EMBL/GenBank/DDBJ databases">
        <title>Bacterial isolates from different developmental stages of Nematostella vectensis.</title>
        <authorList>
            <person name="Fraune S."/>
        </authorList>
    </citation>
    <scope>NUCLEOTIDE SEQUENCE</scope>
    <source>
        <strain evidence="1">G21630-S1</strain>
    </source>
</reference>
<accession>A0ABT4LPT6</accession>
<evidence type="ECO:0008006" key="3">
    <source>
        <dbReference type="Google" id="ProtNLM"/>
    </source>
</evidence>
<organism evidence="1 2">
    <name type="scientific">Kiloniella laminariae</name>
    <dbReference type="NCBI Taxonomy" id="454162"/>
    <lineage>
        <taxon>Bacteria</taxon>
        <taxon>Pseudomonadati</taxon>
        <taxon>Pseudomonadota</taxon>
        <taxon>Alphaproteobacteria</taxon>
        <taxon>Rhodospirillales</taxon>
        <taxon>Kiloniellaceae</taxon>
        <taxon>Kiloniella</taxon>
    </lineage>
</organism>
<dbReference type="Proteomes" id="UP001069802">
    <property type="component" value="Unassembled WGS sequence"/>
</dbReference>
<proteinExistence type="predicted"/>
<dbReference type="EMBL" id="JAPWGY010000017">
    <property type="protein sequence ID" value="MCZ4283094.1"/>
    <property type="molecule type" value="Genomic_DNA"/>
</dbReference>
<evidence type="ECO:0000313" key="2">
    <source>
        <dbReference type="Proteomes" id="UP001069802"/>
    </source>
</evidence>